<dbReference type="Proteomes" id="UP000504608">
    <property type="component" value="Unplaced"/>
</dbReference>
<dbReference type="PANTHER" id="PTHR33647:SF5">
    <property type="entry name" value="OS01G0793900 PROTEIN"/>
    <property type="match status" value="1"/>
</dbReference>
<evidence type="ECO:0000313" key="3">
    <source>
        <dbReference type="RefSeq" id="XP_022985276.1"/>
    </source>
</evidence>
<reference evidence="3" key="1">
    <citation type="submission" date="2025-08" db="UniProtKB">
        <authorList>
            <consortium name="RefSeq"/>
        </authorList>
    </citation>
    <scope>IDENTIFICATION</scope>
    <source>
        <tissue evidence="3">Young leaves</tissue>
    </source>
</reference>
<dbReference type="GeneID" id="111483315"/>
<dbReference type="OrthoDB" id="610799at2759"/>
<feature type="region of interest" description="Disordered" evidence="1">
    <location>
        <begin position="29"/>
        <end position="48"/>
    </location>
</feature>
<evidence type="ECO:0000313" key="2">
    <source>
        <dbReference type="Proteomes" id="UP000504608"/>
    </source>
</evidence>
<dbReference type="AlphaFoldDB" id="A0A6J1J7P7"/>
<protein>
    <submittedName>
        <fullName evidence="3">Uncharacterized protein LOC111483315</fullName>
    </submittedName>
</protein>
<accession>A0A6J1J7P7</accession>
<feature type="compositionally biased region" description="Polar residues" evidence="1">
    <location>
        <begin position="97"/>
        <end position="106"/>
    </location>
</feature>
<sequence>MGNCTSNKYLAETMPMSEEEELVETLKRKLNADDGASRSSRGTTTTTTEVKIRMTKRELEKLLSKVEVEELPVTELLLQLIEVGDESESTHRRSWRPSLQSIPELC</sequence>
<feature type="region of interest" description="Disordered" evidence="1">
    <location>
        <begin position="85"/>
        <end position="106"/>
    </location>
</feature>
<gene>
    <name evidence="3" type="primary">LOC111483315</name>
</gene>
<dbReference type="RefSeq" id="XP_022985276.1">
    <property type="nucleotide sequence ID" value="XM_023129508.1"/>
</dbReference>
<organism evidence="2 3">
    <name type="scientific">Cucurbita maxima</name>
    <name type="common">Pumpkin</name>
    <name type="synonym">Winter squash</name>
    <dbReference type="NCBI Taxonomy" id="3661"/>
    <lineage>
        <taxon>Eukaryota</taxon>
        <taxon>Viridiplantae</taxon>
        <taxon>Streptophyta</taxon>
        <taxon>Embryophyta</taxon>
        <taxon>Tracheophyta</taxon>
        <taxon>Spermatophyta</taxon>
        <taxon>Magnoliopsida</taxon>
        <taxon>eudicotyledons</taxon>
        <taxon>Gunneridae</taxon>
        <taxon>Pentapetalae</taxon>
        <taxon>rosids</taxon>
        <taxon>fabids</taxon>
        <taxon>Cucurbitales</taxon>
        <taxon>Cucurbitaceae</taxon>
        <taxon>Cucurbiteae</taxon>
        <taxon>Cucurbita</taxon>
    </lineage>
</organism>
<keyword evidence="2" id="KW-1185">Reference proteome</keyword>
<proteinExistence type="predicted"/>
<dbReference type="KEGG" id="cmax:111483315"/>
<name>A0A6J1J7P7_CUCMA</name>
<dbReference type="PANTHER" id="PTHR33647">
    <property type="entry name" value="OS01G0793900 PROTEIN"/>
    <property type="match status" value="1"/>
</dbReference>
<evidence type="ECO:0000256" key="1">
    <source>
        <dbReference type="SAM" id="MobiDB-lite"/>
    </source>
</evidence>